<feature type="transmembrane region" description="Helical" evidence="1">
    <location>
        <begin position="177"/>
        <end position="198"/>
    </location>
</feature>
<reference evidence="3" key="1">
    <citation type="submission" date="2018-11" db="EMBL/GenBank/DDBJ databases">
        <authorList>
            <person name="Alioto T."/>
            <person name="Alioto T."/>
        </authorList>
    </citation>
    <scope>NUCLEOTIDE SEQUENCE</scope>
</reference>
<evidence type="ECO:0000256" key="1">
    <source>
        <dbReference type="SAM" id="Phobius"/>
    </source>
</evidence>
<keyword evidence="1" id="KW-1133">Transmembrane helix</keyword>
<feature type="chain" id="PRO_5032636942" evidence="2">
    <location>
        <begin position="19"/>
        <end position="262"/>
    </location>
</feature>
<dbReference type="EMBL" id="UYJE01001860">
    <property type="protein sequence ID" value="VDI05802.1"/>
    <property type="molecule type" value="Genomic_DNA"/>
</dbReference>
<comment type="caution">
    <text evidence="3">The sequence shown here is derived from an EMBL/GenBank/DDBJ whole genome shotgun (WGS) entry which is preliminary data.</text>
</comment>
<proteinExistence type="predicted"/>
<protein>
    <submittedName>
        <fullName evidence="3">Uncharacterized protein</fullName>
    </submittedName>
</protein>
<evidence type="ECO:0000313" key="3">
    <source>
        <dbReference type="EMBL" id="VDI05802.1"/>
    </source>
</evidence>
<feature type="signal peptide" evidence="2">
    <location>
        <begin position="1"/>
        <end position="18"/>
    </location>
</feature>
<keyword evidence="4" id="KW-1185">Reference proteome</keyword>
<dbReference type="AlphaFoldDB" id="A0A8B6CIH8"/>
<evidence type="ECO:0000256" key="2">
    <source>
        <dbReference type="SAM" id="SignalP"/>
    </source>
</evidence>
<feature type="non-terminal residue" evidence="3">
    <location>
        <position position="1"/>
    </location>
</feature>
<keyword evidence="2" id="KW-0732">Signal</keyword>
<dbReference type="OrthoDB" id="6171695at2759"/>
<evidence type="ECO:0000313" key="4">
    <source>
        <dbReference type="Proteomes" id="UP000596742"/>
    </source>
</evidence>
<accession>A0A8B6CIH8</accession>
<dbReference type="Proteomes" id="UP000596742">
    <property type="component" value="Unassembled WGS sequence"/>
</dbReference>
<name>A0A8B6CIH8_MYTGA</name>
<keyword evidence="1" id="KW-0812">Transmembrane</keyword>
<keyword evidence="1" id="KW-0472">Membrane</keyword>
<organism evidence="3 4">
    <name type="scientific">Mytilus galloprovincialis</name>
    <name type="common">Mediterranean mussel</name>
    <dbReference type="NCBI Taxonomy" id="29158"/>
    <lineage>
        <taxon>Eukaryota</taxon>
        <taxon>Metazoa</taxon>
        <taxon>Spiralia</taxon>
        <taxon>Lophotrochozoa</taxon>
        <taxon>Mollusca</taxon>
        <taxon>Bivalvia</taxon>
        <taxon>Autobranchia</taxon>
        <taxon>Pteriomorphia</taxon>
        <taxon>Mytilida</taxon>
        <taxon>Mytiloidea</taxon>
        <taxon>Mytilidae</taxon>
        <taxon>Mytilinae</taxon>
        <taxon>Mytilus</taxon>
    </lineage>
</organism>
<gene>
    <name evidence="3" type="ORF">MGAL_10B083998</name>
</gene>
<sequence length="262" mass="30332">MYVRRLLFLLFFVVVVKTSPSSSDSFQRLISFNATRFGYNESKFYELKCSSSRRNMGNGAEFIIDGHTVEHIAFHENKCYDSKLEECTLDHCQCIPNDNVFIHKHKFRNEHTERIIGCQMRFAHNETGDVIKAVLSIRITETAIHIYAYDVKILKKNKEMDKDDENKISFAEKIIKWIPVLFGVLLMNITCFIGVLWLQYNKNHARIHMNEDIIYGEKQMLTDDHNIAGTSGLSIKKLKENRGAVESSISSIEGIEEIERNT</sequence>